<accession>A0AAV8S4U4</accession>
<keyword evidence="6" id="KW-0460">Magnesium</keyword>
<keyword evidence="4" id="KW-0479">Metal-binding</keyword>
<name>A0AAV8S4U4_9ROSI</name>
<comment type="cofactor">
    <cofactor evidence="1">
        <name>Mn(2+)</name>
        <dbReference type="ChEBI" id="CHEBI:29035"/>
    </cofactor>
</comment>
<evidence type="ECO:0000256" key="7">
    <source>
        <dbReference type="ARBA" id="ARBA00022912"/>
    </source>
</evidence>
<evidence type="ECO:0000256" key="6">
    <source>
        <dbReference type="ARBA" id="ARBA00022842"/>
    </source>
</evidence>
<dbReference type="PROSITE" id="PS01032">
    <property type="entry name" value="PPM_1"/>
    <property type="match status" value="1"/>
</dbReference>
<dbReference type="SUPFAM" id="SSF81606">
    <property type="entry name" value="PP2C-like"/>
    <property type="match status" value="1"/>
</dbReference>
<keyword evidence="7 9" id="KW-0904">Protein phosphatase</keyword>
<dbReference type="InterPro" id="IPR001932">
    <property type="entry name" value="PPM-type_phosphatase-like_dom"/>
</dbReference>
<reference evidence="11 12" key="1">
    <citation type="submission" date="2021-09" db="EMBL/GenBank/DDBJ databases">
        <title>Genomic insights and catalytic innovation underlie evolution of tropane alkaloids biosynthesis.</title>
        <authorList>
            <person name="Wang Y.-J."/>
            <person name="Tian T."/>
            <person name="Huang J.-P."/>
            <person name="Huang S.-X."/>
        </authorList>
    </citation>
    <scope>NUCLEOTIDE SEQUENCE [LARGE SCALE GENOMIC DNA]</scope>
    <source>
        <strain evidence="11">KIB-2018</strain>
        <tissue evidence="11">Leaf</tissue>
    </source>
</reference>
<proteinExistence type="inferred from homology"/>
<evidence type="ECO:0000256" key="1">
    <source>
        <dbReference type="ARBA" id="ARBA00001936"/>
    </source>
</evidence>
<gene>
    <name evidence="11" type="ORF">K2173_014490</name>
</gene>
<evidence type="ECO:0000256" key="2">
    <source>
        <dbReference type="ARBA" id="ARBA00001946"/>
    </source>
</evidence>
<dbReference type="GO" id="GO:0046872">
    <property type="term" value="F:metal ion binding"/>
    <property type="evidence" value="ECO:0007669"/>
    <property type="project" value="UniProtKB-KW"/>
</dbReference>
<sequence>MVKSCWRPCVVDDSISGRFDGFLLSEDLGNHAYGQFSMAVAEANYPVEGRSQLESGSLSSIDSGPQGTFVGVYDGHAGAEASRFITQNLFPNLKRILQEHQGLSESVIKKAFAATEDSFISLVRKQWHAKPHMASVGSCCLAGVLSNGLLYIANAGDSRAVLGTLETGTKQVTAVQLSIEHNANIDSVRDELRSLHPDDPEIVMLKHKVWRVKGLIQVSRSLGDAYLKKAEFNREPLQPTIDSISVHNLRQEDKFIIFASDGLWEHLSNEEAVSIVQDNPSHGIAKRLVKAALKAAAKKRAIGYTDLKKIGRGVRRHFHDDITVVVLYLDPHLINAGPLSNCSVSAKGVVSKVAD</sequence>
<evidence type="ECO:0000256" key="8">
    <source>
        <dbReference type="ARBA" id="ARBA00023211"/>
    </source>
</evidence>
<dbReference type="EMBL" id="JAIWQS010000239">
    <property type="protein sequence ID" value="KAJ8747083.1"/>
    <property type="molecule type" value="Genomic_DNA"/>
</dbReference>
<evidence type="ECO:0000313" key="11">
    <source>
        <dbReference type="EMBL" id="KAJ8747083.1"/>
    </source>
</evidence>
<dbReference type="CDD" id="cd00143">
    <property type="entry name" value="PP2Cc"/>
    <property type="match status" value="1"/>
</dbReference>
<dbReference type="PROSITE" id="PS51746">
    <property type="entry name" value="PPM_2"/>
    <property type="match status" value="1"/>
</dbReference>
<keyword evidence="5 9" id="KW-0378">Hydrolase</keyword>
<evidence type="ECO:0000256" key="4">
    <source>
        <dbReference type="ARBA" id="ARBA00022723"/>
    </source>
</evidence>
<comment type="cofactor">
    <cofactor evidence="2">
        <name>Mg(2+)</name>
        <dbReference type="ChEBI" id="CHEBI:18420"/>
    </cofactor>
</comment>
<dbReference type="PANTHER" id="PTHR47992">
    <property type="entry name" value="PROTEIN PHOSPHATASE"/>
    <property type="match status" value="1"/>
</dbReference>
<dbReference type="SMART" id="SM00332">
    <property type="entry name" value="PP2Cc"/>
    <property type="match status" value="1"/>
</dbReference>
<evidence type="ECO:0000313" key="12">
    <source>
        <dbReference type="Proteomes" id="UP001159364"/>
    </source>
</evidence>
<dbReference type="GO" id="GO:0004722">
    <property type="term" value="F:protein serine/threonine phosphatase activity"/>
    <property type="evidence" value="ECO:0007669"/>
    <property type="project" value="UniProtKB-EC"/>
</dbReference>
<evidence type="ECO:0000256" key="5">
    <source>
        <dbReference type="ARBA" id="ARBA00022801"/>
    </source>
</evidence>
<organism evidence="11 12">
    <name type="scientific">Erythroxylum novogranatense</name>
    <dbReference type="NCBI Taxonomy" id="1862640"/>
    <lineage>
        <taxon>Eukaryota</taxon>
        <taxon>Viridiplantae</taxon>
        <taxon>Streptophyta</taxon>
        <taxon>Embryophyta</taxon>
        <taxon>Tracheophyta</taxon>
        <taxon>Spermatophyta</taxon>
        <taxon>Magnoliopsida</taxon>
        <taxon>eudicotyledons</taxon>
        <taxon>Gunneridae</taxon>
        <taxon>Pentapetalae</taxon>
        <taxon>rosids</taxon>
        <taxon>fabids</taxon>
        <taxon>Malpighiales</taxon>
        <taxon>Erythroxylaceae</taxon>
        <taxon>Erythroxylum</taxon>
    </lineage>
</organism>
<dbReference type="Pfam" id="PF00481">
    <property type="entry name" value="PP2C"/>
    <property type="match status" value="1"/>
</dbReference>
<evidence type="ECO:0000256" key="3">
    <source>
        <dbReference type="ARBA" id="ARBA00013081"/>
    </source>
</evidence>
<evidence type="ECO:0000259" key="10">
    <source>
        <dbReference type="PROSITE" id="PS51746"/>
    </source>
</evidence>
<comment type="caution">
    <text evidence="11">The sequence shown here is derived from an EMBL/GenBank/DDBJ whole genome shotgun (WGS) entry which is preliminary data.</text>
</comment>
<keyword evidence="8" id="KW-0464">Manganese</keyword>
<dbReference type="Proteomes" id="UP001159364">
    <property type="component" value="Unassembled WGS sequence"/>
</dbReference>
<dbReference type="Gene3D" id="3.60.40.10">
    <property type="entry name" value="PPM-type phosphatase domain"/>
    <property type="match status" value="1"/>
</dbReference>
<dbReference type="EC" id="3.1.3.16" evidence="3"/>
<keyword evidence="12" id="KW-1185">Reference proteome</keyword>
<dbReference type="AlphaFoldDB" id="A0AAV8S4U4"/>
<protein>
    <recommendedName>
        <fullName evidence="3">protein-serine/threonine phosphatase</fullName>
        <ecNumber evidence="3">3.1.3.16</ecNumber>
    </recommendedName>
</protein>
<comment type="similarity">
    <text evidence="9">Belongs to the PP2C family.</text>
</comment>
<evidence type="ECO:0000256" key="9">
    <source>
        <dbReference type="RuleBase" id="RU003465"/>
    </source>
</evidence>
<dbReference type="InterPro" id="IPR036457">
    <property type="entry name" value="PPM-type-like_dom_sf"/>
</dbReference>
<feature type="domain" description="PPM-type phosphatase" evidence="10">
    <location>
        <begin position="37"/>
        <end position="329"/>
    </location>
</feature>
<dbReference type="InterPro" id="IPR000222">
    <property type="entry name" value="PP2C_BS"/>
</dbReference>
<dbReference type="InterPro" id="IPR015655">
    <property type="entry name" value="PP2C"/>
</dbReference>